<evidence type="ECO:0000313" key="1">
    <source>
        <dbReference type="EMBL" id="PRP74748.1"/>
    </source>
</evidence>
<dbReference type="InParanoid" id="A0A2P6MSR8"/>
<dbReference type="AlphaFoldDB" id="A0A2P6MSR8"/>
<evidence type="ECO:0000313" key="2">
    <source>
        <dbReference type="Proteomes" id="UP000241769"/>
    </source>
</evidence>
<dbReference type="Proteomes" id="UP000241769">
    <property type="component" value="Unassembled WGS sequence"/>
</dbReference>
<sequence length="72" mass="8518">METARVQITRSKYHRFFRLNLTDNILAYTIRAVFSPKINELRFPPLELVMVRFVLSVTALVECFLQLTESNR</sequence>
<name>A0A2P6MSR8_9EUKA</name>
<reference evidence="1 2" key="1">
    <citation type="journal article" date="2018" name="Genome Biol. Evol.">
        <title>Multiple Roots of Fruiting Body Formation in Amoebozoa.</title>
        <authorList>
            <person name="Hillmann F."/>
            <person name="Forbes G."/>
            <person name="Novohradska S."/>
            <person name="Ferling I."/>
            <person name="Riege K."/>
            <person name="Groth M."/>
            <person name="Westermann M."/>
            <person name="Marz M."/>
            <person name="Spaller T."/>
            <person name="Winckler T."/>
            <person name="Schaap P."/>
            <person name="Glockner G."/>
        </authorList>
    </citation>
    <scope>NUCLEOTIDE SEQUENCE [LARGE SCALE GENOMIC DNA]</scope>
    <source>
        <strain evidence="1 2">Jena</strain>
    </source>
</reference>
<accession>A0A2P6MSR8</accession>
<proteinExistence type="predicted"/>
<keyword evidence="2" id="KW-1185">Reference proteome</keyword>
<gene>
    <name evidence="1" type="ORF">PROFUN_16048</name>
</gene>
<comment type="caution">
    <text evidence="1">The sequence shown here is derived from an EMBL/GenBank/DDBJ whole genome shotgun (WGS) entry which is preliminary data.</text>
</comment>
<organism evidence="1 2">
    <name type="scientific">Planoprotostelium fungivorum</name>
    <dbReference type="NCBI Taxonomy" id="1890364"/>
    <lineage>
        <taxon>Eukaryota</taxon>
        <taxon>Amoebozoa</taxon>
        <taxon>Evosea</taxon>
        <taxon>Variosea</taxon>
        <taxon>Cavosteliida</taxon>
        <taxon>Cavosteliaceae</taxon>
        <taxon>Planoprotostelium</taxon>
    </lineage>
</organism>
<dbReference type="EMBL" id="MDYQ01000442">
    <property type="protein sequence ID" value="PRP74748.1"/>
    <property type="molecule type" value="Genomic_DNA"/>
</dbReference>
<protein>
    <submittedName>
        <fullName evidence="1">Uncharacterized protein</fullName>
    </submittedName>
</protein>